<organism evidence="8 9">
    <name type="scientific">Latimeria chalumnae</name>
    <name type="common">Coelacanth</name>
    <dbReference type="NCBI Taxonomy" id="7897"/>
    <lineage>
        <taxon>Eukaryota</taxon>
        <taxon>Metazoa</taxon>
        <taxon>Chordata</taxon>
        <taxon>Craniata</taxon>
        <taxon>Vertebrata</taxon>
        <taxon>Euteleostomi</taxon>
        <taxon>Coelacanthiformes</taxon>
        <taxon>Coelacanthidae</taxon>
        <taxon>Latimeria</taxon>
    </lineage>
</organism>
<evidence type="ECO:0000256" key="5">
    <source>
        <dbReference type="ARBA" id="ARBA00023136"/>
    </source>
</evidence>
<name>H3AMI3_LATCH</name>
<evidence type="ECO:0000256" key="7">
    <source>
        <dbReference type="SAM" id="Phobius"/>
    </source>
</evidence>
<feature type="transmembrane region" description="Helical" evidence="7">
    <location>
        <begin position="221"/>
        <end position="244"/>
    </location>
</feature>
<dbReference type="OMA" id="AIFANHH"/>
<dbReference type="InParanoid" id="H3AMI3"/>
<dbReference type="GO" id="GO:0005789">
    <property type="term" value="C:endoplasmic reticulum membrane"/>
    <property type="evidence" value="ECO:0007669"/>
    <property type="project" value="UniProtKB-SubCell"/>
</dbReference>
<dbReference type="GO" id="GO:0010945">
    <property type="term" value="F:coenzyme A diphosphatase activity"/>
    <property type="evidence" value="ECO:0007669"/>
    <property type="project" value="InterPro"/>
</dbReference>
<evidence type="ECO:0000313" key="9">
    <source>
        <dbReference type="Proteomes" id="UP000008672"/>
    </source>
</evidence>
<dbReference type="HAMAP" id="MF_03230">
    <property type="entry name" value="FITM2"/>
    <property type="match status" value="1"/>
</dbReference>
<sequence>MSIPFNRRKRKQWKRAGKKTDILDMPQEKNMLFYGLLVFLSDQNAKLLGTVCIRCYYHLWLAFIVICGPLLQFYVSPRTIFANKRNFFNVAFVKSAWGWTCILVGGFMLLVVQFSCWRILTTLRHLTRLVVGAALCFACTQIFYLVEDVTGSCFQPLPDGLLLTNFTSKLSCLAEGHLWRGYDISRPTFLLTYCSLLMLEELSVFRRYLALGRLASAPLRIIFLLNCFLLGLWNFLLLCTVVYFHDYSHKVVGAAAAKACWHLTYNWWYWARWSPGRPGQALFPKTVNTVKLE</sequence>
<comment type="similarity">
    <text evidence="6">Belongs to the FIT family. FIT1 subfamily.</text>
</comment>
<feature type="transmembrane region" description="Helical" evidence="7">
    <location>
        <begin position="129"/>
        <end position="146"/>
    </location>
</feature>
<dbReference type="FunCoup" id="H3AMI3">
    <property type="interactions" value="80"/>
</dbReference>
<dbReference type="Pfam" id="PF10261">
    <property type="entry name" value="FIT"/>
    <property type="match status" value="1"/>
</dbReference>
<dbReference type="InterPro" id="IPR019388">
    <property type="entry name" value="FIT"/>
</dbReference>
<dbReference type="HOGENOM" id="CLU_049499_1_1_1"/>
<comment type="function">
    <text evidence="6">May play a role in the formation of lipid droplets (LDs), which are storage organelles at the center of lipid and energy homeostasis. May directly bind to diacylglycerol (DAGs) and triacylglycerol.</text>
</comment>
<dbReference type="GO" id="GO:0008654">
    <property type="term" value="P:phospholipid biosynthetic process"/>
    <property type="evidence" value="ECO:0007669"/>
    <property type="project" value="InterPro"/>
</dbReference>
<dbReference type="KEGG" id="lcm:102361745"/>
<gene>
    <name evidence="6 8" type="primary">FITM1</name>
    <name evidence="6" type="synonym">FIT1</name>
</gene>
<dbReference type="PANTHER" id="PTHR23129:SF3">
    <property type="entry name" value="FAT STORAGE-INDUCING TRANSMEMBRANE PROTEIN 1"/>
    <property type="match status" value="1"/>
</dbReference>
<dbReference type="InterPro" id="IPR046402">
    <property type="entry name" value="FIT1"/>
</dbReference>
<keyword evidence="5 6" id="KW-0472">Membrane</keyword>
<feature type="transmembrane region" description="Helical" evidence="7">
    <location>
        <begin position="189"/>
        <end position="209"/>
    </location>
</feature>
<evidence type="ECO:0000256" key="2">
    <source>
        <dbReference type="ARBA" id="ARBA00022692"/>
    </source>
</evidence>
<protein>
    <recommendedName>
        <fullName evidence="6">Fat storage-inducing transmembrane protein 1 homolog</fullName>
    </recommendedName>
    <alternativeName>
        <fullName evidence="6">FITM1-like protein</fullName>
    </alternativeName>
    <alternativeName>
        <fullName evidence="6">Fat-inducing protein 1</fullName>
    </alternativeName>
</protein>
<accession>H3AMI3</accession>
<dbReference type="InterPro" id="IPR046401">
    <property type="entry name" value="FITM1/2"/>
</dbReference>
<dbReference type="eggNOG" id="KOG3750">
    <property type="taxonomic scope" value="Eukaryota"/>
</dbReference>
<evidence type="ECO:0000256" key="1">
    <source>
        <dbReference type="ARBA" id="ARBA00004477"/>
    </source>
</evidence>
<dbReference type="GeneTree" id="ENSGT00530000063693"/>
<comment type="caution">
    <text evidence="6">Lacks conserved residue(s) required for the propagation of feature annotation.</text>
</comment>
<comment type="subcellular location">
    <subcellularLocation>
        <location evidence="1 6">Endoplasmic reticulum membrane</location>
        <topology evidence="1 6">Multi-pass membrane protein</topology>
    </subcellularLocation>
</comment>
<proteinExistence type="inferred from homology"/>
<dbReference type="Proteomes" id="UP000008672">
    <property type="component" value="Unassembled WGS sequence"/>
</dbReference>
<reference evidence="8" key="2">
    <citation type="submission" date="2025-08" db="UniProtKB">
        <authorList>
            <consortium name="Ensembl"/>
        </authorList>
    </citation>
    <scope>IDENTIFICATION</scope>
</reference>
<evidence type="ECO:0000256" key="3">
    <source>
        <dbReference type="ARBA" id="ARBA00022824"/>
    </source>
</evidence>
<feature type="transmembrane region" description="Helical" evidence="7">
    <location>
        <begin position="56"/>
        <end position="76"/>
    </location>
</feature>
<keyword evidence="9" id="KW-1185">Reference proteome</keyword>
<dbReference type="EMBL" id="AFYH01193777">
    <property type="status" value="NOT_ANNOTATED_CDS"/>
    <property type="molecule type" value="Genomic_DNA"/>
</dbReference>
<evidence type="ECO:0000256" key="4">
    <source>
        <dbReference type="ARBA" id="ARBA00022989"/>
    </source>
</evidence>
<dbReference type="HAMAP" id="MF_03229">
    <property type="entry name" value="FITM1"/>
    <property type="match status" value="1"/>
</dbReference>
<dbReference type="GO" id="GO:0140042">
    <property type="term" value="P:lipid droplet formation"/>
    <property type="evidence" value="ECO:0007669"/>
    <property type="project" value="UniProtKB-UniRule"/>
</dbReference>
<feature type="transmembrane region" description="Helical" evidence="7">
    <location>
        <begin position="96"/>
        <end position="117"/>
    </location>
</feature>
<evidence type="ECO:0000256" key="6">
    <source>
        <dbReference type="HAMAP-Rule" id="MF_03229"/>
    </source>
</evidence>
<keyword evidence="3 6" id="KW-0256">Endoplasmic reticulum</keyword>
<dbReference type="OrthoDB" id="5579088at2759"/>
<dbReference type="PANTHER" id="PTHR23129">
    <property type="entry name" value="ACYL-COENZYME A DIPHOSPHATASE FITM2"/>
    <property type="match status" value="1"/>
</dbReference>
<dbReference type="AlphaFoldDB" id="H3AMI3"/>
<dbReference type="STRING" id="7897.ENSLACP00000010854"/>
<evidence type="ECO:0000313" key="8">
    <source>
        <dbReference type="Ensembl" id="ENSLACP00000010854.1"/>
    </source>
</evidence>
<reference evidence="8" key="3">
    <citation type="submission" date="2025-09" db="UniProtKB">
        <authorList>
            <consortium name="Ensembl"/>
        </authorList>
    </citation>
    <scope>IDENTIFICATION</scope>
</reference>
<keyword evidence="2 6" id="KW-0812">Transmembrane</keyword>
<dbReference type="Ensembl" id="ENSLACT00000010934.1">
    <property type="protein sequence ID" value="ENSLACP00000010854.1"/>
    <property type="gene ID" value="ENSLACG00000009554.1"/>
</dbReference>
<reference evidence="9" key="1">
    <citation type="submission" date="2011-08" db="EMBL/GenBank/DDBJ databases">
        <title>The draft genome of Latimeria chalumnae.</title>
        <authorList>
            <person name="Di Palma F."/>
            <person name="Alfoldi J."/>
            <person name="Johnson J."/>
            <person name="Berlin A."/>
            <person name="Gnerre S."/>
            <person name="Jaffe D."/>
            <person name="MacCallum I."/>
            <person name="Young S."/>
            <person name="Walker B.J."/>
            <person name="Lander E."/>
            <person name="Lindblad-Toh K."/>
        </authorList>
    </citation>
    <scope>NUCLEOTIDE SEQUENCE [LARGE SCALE GENOMIC DNA]</scope>
    <source>
        <strain evidence="9">Wild caught</strain>
    </source>
</reference>
<keyword evidence="4 6" id="KW-1133">Transmembrane helix</keyword>
<dbReference type="GeneID" id="102361745"/>